<evidence type="ECO:0000313" key="2">
    <source>
        <dbReference type="EMBL" id="MFM9610534.1"/>
    </source>
</evidence>
<protein>
    <submittedName>
        <fullName evidence="2">Alpha/beta fold hydrolase</fullName>
    </submittedName>
</protein>
<dbReference type="InterPro" id="IPR052897">
    <property type="entry name" value="Sec-Metab_Biosynth_Hydrolase"/>
</dbReference>
<comment type="caution">
    <text evidence="2">The sequence shown here is derived from an EMBL/GenBank/DDBJ whole genome shotgun (WGS) entry which is preliminary data.</text>
</comment>
<dbReference type="Gene3D" id="3.40.50.1820">
    <property type="entry name" value="alpha/beta hydrolase"/>
    <property type="match status" value="1"/>
</dbReference>
<dbReference type="PANTHER" id="PTHR37017">
    <property type="entry name" value="AB HYDROLASE-1 DOMAIN-CONTAINING PROTEIN-RELATED"/>
    <property type="match status" value="1"/>
</dbReference>
<sequence>MTPYVLFVHGAHHGAWCWDEVRARLAPTAVRTAAVDLPLTSFEDDTQAVRTAVREGTLYGPVLLVAHSYGGLPVSAGGHEADRLVYIAARMPQPGESPAELTPRWNDPAFRTAVHESPDGTVTLLPAAREALYSGTPAPYADQAATRWRPMRSRVPHKPLDAPAWLSVPSAYVICAEDRTVRPEAQRACATHACTHLELPCDHAPFYSAPTELAHFLEEQAALMNRPGV</sequence>
<accession>A0ABW9HTJ6</accession>
<dbReference type="Proteomes" id="UP001631957">
    <property type="component" value="Unassembled WGS sequence"/>
</dbReference>
<evidence type="ECO:0000259" key="1">
    <source>
        <dbReference type="Pfam" id="PF12697"/>
    </source>
</evidence>
<feature type="domain" description="AB hydrolase-1" evidence="1">
    <location>
        <begin position="5"/>
        <end position="214"/>
    </location>
</feature>
<proteinExistence type="predicted"/>
<keyword evidence="3" id="KW-1185">Reference proteome</keyword>
<dbReference type="Pfam" id="PF12697">
    <property type="entry name" value="Abhydrolase_6"/>
    <property type="match status" value="1"/>
</dbReference>
<dbReference type="EMBL" id="JBJVNI010000009">
    <property type="protein sequence ID" value="MFM9610534.1"/>
    <property type="molecule type" value="Genomic_DNA"/>
</dbReference>
<name>A0ABW9HTJ6_9ACTN</name>
<dbReference type="PANTHER" id="PTHR37017:SF11">
    <property type="entry name" value="ESTERASE_LIPASE_THIOESTERASE DOMAIN-CONTAINING PROTEIN"/>
    <property type="match status" value="1"/>
</dbReference>
<evidence type="ECO:0000313" key="3">
    <source>
        <dbReference type="Proteomes" id="UP001631957"/>
    </source>
</evidence>
<keyword evidence="2" id="KW-0378">Hydrolase</keyword>
<dbReference type="InterPro" id="IPR029058">
    <property type="entry name" value="AB_hydrolase_fold"/>
</dbReference>
<organism evidence="2 3">
    <name type="scientific">Streptomyces niveiscabiei</name>
    <dbReference type="NCBI Taxonomy" id="164115"/>
    <lineage>
        <taxon>Bacteria</taxon>
        <taxon>Bacillati</taxon>
        <taxon>Actinomycetota</taxon>
        <taxon>Actinomycetes</taxon>
        <taxon>Kitasatosporales</taxon>
        <taxon>Streptomycetaceae</taxon>
        <taxon>Streptomyces</taxon>
    </lineage>
</organism>
<dbReference type="RefSeq" id="WP_409121721.1">
    <property type="nucleotide sequence ID" value="NZ_JBJVNI010000009.1"/>
</dbReference>
<dbReference type="InterPro" id="IPR000073">
    <property type="entry name" value="AB_hydrolase_1"/>
</dbReference>
<dbReference type="SUPFAM" id="SSF53474">
    <property type="entry name" value="alpha/beta-Hydrolases"/>
    <property type="match status" value="1"/>
</dbReference>
<reference evidence="2 3" key="1">
    <citation type="submission" date="2024-12" db="EMBL/GenBank/DDBJ databases">
        <title>Forecasting of Potato common scab and diversities of Pathogenic streptomyces spp. in china.</title>
        <authorList>
            <person name="Handique U."/>
            <person name="Wu J."/>
        </authorList>
    </citation>
    <scope>NUCLEOTIDE SEQUENCE [LARGE SCALE GENOMIC DNA]</scope>
    <source>
        <strain evidence="2 3">ZRIMU1530</strain>
    </source>
</reference>
<gene>
    <name evidence="2" type="ORF">ACKI18_17700</name>
</gene>
<dbReference type="GO" id="GO:0016787">
    <property type="term" value="F:hydrolase activity"/>
    <property type="evidence" value="ECO:0007669"/>
    <property type="project" value="UniProtKB-KW"/>
</dbReference>